<dbReference type="Pfam" id="PF01191">
    <property type="entry name" value="RNA_pol_Rpb5_C"/>
    <property type="match status" value="1"/>
</dbReference>
<dbReference type="GO" id="GO:0006366">
    <property type="term" value="P:transcription by RNA polymerase II"/>
    <property type="evidence" value="ECO:0007669"/>
    <property type="project" value="TreeGrafter"/>
</dbReference>
<dbReference type="SUPFAM" id="SSF55287">
    <property type="entry name" value="RPB5-like RNA polymerase subunit"/>
    <property type="match status" value="1"/>
</dbReference>
<proteinExistence type="predicted"/>
<name>A0A6C0L1X7_9ZZZZ</name>
<accession>A0A6C0L1X7</accession>
<dbReference type="GO" id="GO:0005666">
    <property type="term" value="C:RNA polymerase III complex"/>
    <property type="evidence" value="ECO:0007669"/>
    <property type="project" value="TreeGrafter"/>
</dbReference>
<dbReference type="GO" id="GO:0003899">
    <property type="term" value="F:DNA-directed RNA polymerase activity"/>
    <property type="evidence" value="ECO:0007669"/>
    <property type="project" value="InterPro"/>
</dbReference>
<dbReference type="GO" id="GO:0042797">
    <property type="term" value="P:tRNA transcription by RNA polymerase III"/>
    <property type="evidence" value="ECO:0007669"/>
    <property type="project" value="TreeGrafter"/>
</dbReference>
<dbReference type="Gene3D" id="3.90.940.20">
    <property type="entry name" value="RPB5-like RNA polymerase subunit"/>
    <property type="match status" value="1"/>
</dbReference>
<dbReference type="GO" id="GO:0003677">
    <property type="term" value="F:DNA binding"/>
    <property type="evidence" value="ECO:0007669"/>
    <property type="project" value="InterPro"/>
</dbReference>
<dbReference type="PANTHER" id="PTHR10535">
    <property type="entry name" value="DNA-DIRECTED RNA POLYMERASES I, II, AND III SUBUNIT RPABC1"/>
    <property type="match status" value="1"/>
</dbReference>
<sequence length="218" mass="24989">MSGQRHLTTLVDESRPILIKMLEKRGFDVSKLKTFSPNTRIDNLDSMSIKTCGVKDNNQIVQVHYEIVSSRTNHKKLTKIIEDIVNKLNETDRKKDLTLIFIVRDCMTPSVKEAVRNLQNKYNIFIQIFPIRSLTYDVTKHSVVPEHIRIPINNFEDFGVSDFLDSLHIPSLEKLPIILDNDPQAMFIGLRPGELCKIVRPSLSAGVHIAYRYCLSAK</sequence>
<reference evidence="3" key="1">
    <citation type="journal article" date="2020" name="Nature">
        <title>Giant virus diversity and host interactions through global metagenomics.</title>
        <authorList>
            <person name="Schulz F."/>
            <person name="Roux S."/>
            <person name="Paez-Espino D."/>
            <person name="Jungbluth S."/>
            <person name="Walsh D.A."/>
            <person name="Denef V.J."/>
            <person name="McMahon K.D."/>
            <person name="Konstantinidis K.T."/>
            <person name="Eloe-Fadrosh E.A."/>
            <person name="Kyrpides N.C."/>
            <person name="Woyke T."/>
        </authorList>
    </citation>
    <scope>NUCLEOTIDE SEQUENCE</scope>
    <source>
        <strain evidence="3">GVMAG-S-ERX555907-63</strain>
    </source>
</reference>
<dbReference type="AlphaFoldDB" id="A0A6C0L1X7"/>
<evidence type="ECO:0000256" key="1">
    <source>
        <dbReference type="ARBA" id="ARBA00023163"/>
    </source>
</evidence>
<evidence type="ECO:0000259" key="2">
    <source>
        <dbReference type="Pfam" id="PF01191"/>
    </source>
</evidence>
<dbReference type="InterPro" id="IPR035913">
    <property type="entry name" value="RPB5-like_sf"/>
</dbReference>
<dbReference type="InterPro" id="IPR000783">
    <property type="entry name" value="RNA_pol_subH/Rpb5_C"/>
</dbReference>
<dbReference type="GO" id="GO:0005665">
    <property type="term" value="C:RNA polymerase II, core complex"/>
    <property type="evidence" value="ECO:0007669"/>
    <property type="project" value="TreeGrafter"/>
</dbReference>
<dbReference type="InterPro" id="IPR014381">
    <property type="entry name" value="Arch_Rpo5/euc_Rpb5"/>
</dbReference>
<dbReference type="GO" id="GO:0005736">
    <property type="term" value="C:RNA polymerase I complex"/>
    <property type="evidence" value="ECO:0007669"/>
    <property type="project" value="TreeGrafter"/>
</dbReference>
<keyword evidence="1" id="KW-0804">Transcription</keyword>
<organism evidence="3">
    <name type="scientific">viral metagenome</name>
    <dbReference type="NCBI Taxonomy" id="1070528"/>
    <lineage>
        <taxon>unclassified sequences</taxon>
        <taxon>metagenomes</taxon>
        <taxon>organismal metagenomes</taxon>
    </lineage>
</organism>
<evidence type="ECO:0000313" key="3">
    <source>
        <dbReference type="EMBL" id="QHU22877.1"/>
    </source>
</evidence>
<dbReference type="EMBL" id="MN741019">
    <property type="protein sequence ID" value="QHU22877.1"/>
    <property type="molecule type" value="Genomic_DNA"/>
</dbReference>
<protein>
    <recommendedName>
        <fullName evidence="2">RNA polymerase subunit H/Rpb5 C-terminal domain-containing protein</fullName>
    </recommendedName>
</protein>
<feature type="domain" description="RNA polymerase subunit H/Rpb5 C-terminal" evidence="2">
    <location>
        <begin position="136"/>
        <end position="214"/>
    </location>
</feature>
<dbReference type="PANTHER" id="PTHR10535:SF0">
    <property type="entry name" value="DNA-DIRECTED RNA POLYMERASES I, II, AND III SUBUNIT RPABC1"/>
    <property type="match status" value="1"/>
</dbReference>
<dbReference type="PIRSF" id="PIRSF000747">
    <property type="entry name" value="RPB5"/>
    <property type="match status" value="1"/>
</dbReference>
<dbReference type="GO" id="GO:0006362">
    <property type="term" value="P:transcription elongation by RNA polymerase I"/>
    <property type="evidence" value="ECO:0007669"/>
    <property type="project" value="TreeGrafter"/>
</dbReference>